<name>A0A8B6CQU4_MYTGA</name>
<dbReference type="Proteomes" id="UP000596742">
    <property type="component" value="Unassembled WGS sequence"/>
</dbReference>
<feature type="region of interest" description="Disordered" evidence="1">
    <location>
        <begin position="42"/>
        <end position="64"/>
    </location>
</feature>
<gene>
    <name evidence="3" type="ORF">MGAL_10B084096</name>
</gene>
<organism evidence="3 4">
    <name type="scientific">Mytilus galloprovincialis</name>
    <name type="common">Mediterranean mussel</name>
    <dbReference type="NCBI Taxonomy" id="29158"/>
    <lineage>
        <taxon>Eukaryota</taxon>
        <taxon>Metazoa</taxon>
        <taxon>Spiralia</taxon>
        <taxon>Lophotrochozoa</taxon>
        <taxon>Mollusca</taxon>
        <taxon>Bivalvia</taxon>
        <taxon>Autobranchia</taxon>
        <taxon>Pteriomorphia</taxon>
        <taxon>Mytilida</taxon>
        <taxon>Mytiloidea</taxon>
        <taxon>Mytilidae</taxon>
        <taxon>Mytilinae</taxon>
        <taxon>Mytilus</taxon>
    </lineage>
</organism>
<accession>A0A8B6CQU4</accession>
<keyword evidence="2" id="KW-0472">Membrane</keyword>
<feature type="compositionally biased region" description="Basic and acidic residues" evidence="1">
    <location>
        <begin position="52"/>
        <end position="64"/>
    </location>
</feature>
<keyword evidence="2" id="KW-0812">Transmembrane</keyword>
<sequence length="151" mass="16767">MNRKATTGIKFKVSSENISPTEFFSTESIISTEKTTFDAMTSTSVETSMNPDDTKKAPHTTDVKRTTKEIKTSLLVPATTKEASLISTENLSTISVHQNISQTTLPTKKTRDRPINPAVIVVALTSSLTFLIVIVGFFLRRYTKSRLDRTH</sequence>
<evidence type="ECO:0000313" key="3">
    <source>
        <dbReference type="EMBL" id="VDI07609.1"/>
    </source>
</evidence>
<keyword evidence="4" id="KW-1185">Reference proteome</keyword>
<proteinExistence type="predicted"/>
<evidence type="ECO:0000256" key="2">
    <source>
        <dbReference type="SAM" id="Phobius"/>
    </source>
</evidence>
<reference evidence="3" key="1">
    <citation type="submission" date="2018-11" db="EMBL/GenBank/DDBJ databases">
        <authorList>
            <person name="Alioto T."/>
            <person name="Alioto T."/>
        </authorList>
    </citation>
    <scope>NUCLEOTIDE SEQUENCE</scope>
</reference>
<dbReference type="EMBL" id="UYJE01002073">
    <property type="protein sequence ID" value="VDI07609.1"/>
    <property type="molecule type" value="Genomic_DNA"/>
</dbReference>
<protein>
    <submittedName>
        <fullName evidence="3">Uncharacterized protein</fullName>
    </submittedName>
</protein>
<dbReference type="AlphaFoldDB" id="A0A8B6CQU4"/>
<feature type="transmembrane region" description="Helical" evidence="2">
    <location>
        <begin position="118"/>
        <end position="139"/>
    </location>
</feature>
<feature type="compositionally biased region" description="Polar residues" evidence="1">
    <location>
        <begin position="42"/>
        <end position="51"/>
    </location>
</feature>
<evidence type="ECO:0000256" key="1">
    <source>
        <dbReference type="SAM" id="MobiDB-lite"/>
    </source>
</evidence>
<keyword evidence="2" id="KW-1133">Transmembrane helix</keyword>
<dbReference type="OrthoDB" id="10567247at2759"/>
<evidence type="ECO:0000313" key="4">
    <source>
        <dbReference type="Proteomes" id="UP000596742"/>
    </source>
</evidence>
<comment type="caution">
    <text evidence="3">The sequence shown here is derived from an EMBL/GenBank/DDBJ whole genome shotgun (WGS) entry which is preliminary data.</text>
</comment>